<reference evidence="1 2" key="1">
    <citation type="journal article" date="2022" name="Plant J.">
        <title>Chromosome-level genome of Camellia lanceoleosa provides a valuable resource for understanding genome evolution and self-incompatibility.</title>
        <authorList>
            <person name="Gong W."/>
            <person name="Xiao S."/>
            <person name="Wang L."/>
            <person name="Liao Z."/>
            <person name="Chang Y."/>
            <person name="Mo W."/>
            <person name="Hu G."/>
            <person name="Li W."/>
            <person name="Zhao G."/>
            <person name="Zhu H."/>
            <person name="Hu X."/>
            <person name="Ji K."/>
            <person name="Xiang X."/>
            <person name="Song Q."/>
            <person name="Yuan D."/>
            <person name="Jin S."/>
            <person name="Zhang L."/>
        </authorList>
    </citation>
    <scope>NUCLEOTIDE SEQUENCE [LARGE SCALE GENOMIC DNA]</scope>
    <source>
        <strain evidence="1">SQ_2022a</strain>
    </source>
</reference>
<dbReference type="Proteomes" id="UP001060215">
    <property type="component" value="Chromosome 12"/>
</dbReference>
<keyword evidence="2" id="KW-1185">Reference proteome</keyword>
<dbReference type="EMBL" id="CM045769">
    <property type="protein sequence ID" value="KAI7994814.1"/>
    <property type="molecule type" value="Genomic_DNA"/>
</dbReference>
<gene>
    <name evidence="1" type="ORF">LOK49_LG11G00381</name>
</gene>
<name>A0ACC0G1W6_9ERIC</name>
<organism evidence="1 2">
    <name type="scientific">Camellia lanceoleosa</name>
    <dbReference type="NCBI Taxonomy" id="1840588"/>
    <lineage>
        <taxon>Eukaryota</taxon>
        <taxon>Viridiplantae</taxon>
        <taxon>Streptophyta</taxon>
        <taxon>Embryophyta</taxon>
        <taxon>Tracheophyta</taxon>
        <taxon>Spermatophyta</taxon>
        <taxon>Magnoliopsida</taxon>
        <taxon>eudicotyledons</taxon>
        <taxon>Gunneridae</taxon>
        <taxon>Pentapetalae</taxon>
        <taxon>asterids</taxon>
        <taxon>Ericales</taxon>
        <taxon>Theaceae</taxon>
        <taxon>Camellia</taxon>
    </lineage>
</organism>
<protein>
    <submittedName>
        <fullName evidence="1">Uncharacterized protein</fullName>
    </submittedName>
</protein>
<comment type="caution">
    <text evidence="1">The sequence shown here is derived from an EMBL/GenBank/DDBJ whole genome shotgun (WGS) entry which is preliminary data.</text>
</comment>
<evidence type="ECO:0000313" key="1">
    <source>
        <dbReference type="EMBL" id="KAI7994814.1"/>
    </source>
</evidence>
<proteinExistence type="predicted"/>
<sequence length="369" mass="42035">MDSVLKELKQLINSEDNLIANESHQIQSLYYDPRFLGAILKDMGEKQLHEQNDEAENLAMQISCVAYETGEIIGSIVANVVRQRDSNKEAAADHSYPCVLENLRTITNLEPSQTQDLLARTPHLTKLGFCGYLISDSRHLVLPDLEFLRHLETLKLHNLSLLKSMDLQGVKFPVNIKRLTLKYTGMEWEEISVLGLLLPNLELLKLESNAAWGWKWETIDGGFPRLKIFKLIRLNLEQWITCSSHFPSLQHLSLEMCAYLEEIPFCLGDIFTLQMIEVATGHPYAEESARKIKEEQESIGNSWLKVMIDNTLVYGELLSLCNNTTSIAIILECCLCSTCVQIKWLAMEYGDFNEDWLMGAARCSTSAWF</sequence>
<accession>A0ACC0G1W6</accession>
<evidence type="ECO:0000313" key="2">
    <source>
        <dbReference type="Proteomes" id="UP001060215"/>
    </source>
</evidence>